<dbReference type="InterPro" id="IPR000438">
    <property type="entry name" value="Acetyl_CoA_COase_Trfase_b_su"/>
</dbReference>
<dbReference type="InterPro" id="IPR029045">
    <property type="entry name" value="ClpP/crotonase-like_dom_sf"/>
</dbReference>
<dbReference type="AlphaFoldDB" id="A0A1G4G818"/>
<proteinExistence type="predicted"/>
<dbReference type="EC" id="6.4.1.3" evidence="3"/>
<keyword evidence="3" id="KW-0436">Ligase</keyword>
<dbReference type="GO" id="GO:0006633">
    <property type="term" value="P:fatty acid biosynthetic process"/>
    <property type="evidence" value="ECO:0007669"/>
    <property type="project" value="InterPro"/>
</dbReference>
<dbReference type="RefSeq" id="WP_071137117.1">
    <property type="nucleotide sequence ID" value="NZ_DUQN01000005.1"/>
</dbReference>
<feature type="domain" description="CoA carboxyltransferase C-terminal" evidence="2">
    <location>
        <begin position="258"/>
        <end position="500"/>
    </location>
</feature>
<protein>
    <submittedName>
        <fullName evidence="3">Propionyl-CoA carboxylase beta chain</fullName>
        <ecNumber evidence="3">6.4.1.3</ecNumber>
    </submittedName>
</protein>
<keyword evidence="4" id="KW-1185">Reference proteome</keyword>
<dbReference type="PRINTS" id="PR01070">
    <property type="entry name" value="ACCCTRFRASEB"/>
</dbReference>
<dbReference type="PANTHER" id="PTHR43842:SF2">
    <property type="entry name" value="PROPIONYL-COA CARBOXYLASE BETA CHAIN, MITOCHONDRIAL"/>
    <property type="match status" value="1"/>
</dbReference>
<dbReference type="InterPro" id="IPR011762">
    <property type="entry name" value="COA_CT_N"/>
</dbReference>
<dbReference type="Proteomes" id="UP000178485">
    <property type="component" value="Chromosome i"/>
</dbReference>
<dbReference type="GO" id="GO:0004658">
    <property type="term" value="F:propionyl-CoA carboxylase activity"/>
    <property type="evidence" value="ECO:0007669"/>
    <property type="project" value="UniProtKB-EC"/>
</dbReference>
<dbReference type="InterPro" id="IPR011763">
    <property type="entry name" value="COA_CT_C"/>
</dbReference>
<dbReference type="GO" id="GO:0003989">
    <property type="term" value="F:acetyl-CoA carboxylase activity"/>
    <property type="evidence" value="ECO:0007669"/>
    <property type="project" value="InterPro"/>
</dbReference>
<dbReference type="FunFam" id="3.90.226.10:FF:000017">
    <property type="entry name" value="Propionyl-CoA carboxylase subunit beta 5"/>
    <property type="match status" value="1"/>
</dbReference>
<gene>
    <name evidence="3" type="primary">pccB 3</name>
    <name evidence="3" type="ORF">ING2E5A_1864</name>
</gene>
<sequence>MNKREIFEQRRHFLQQMEEVAVQKQHAKLKLTARERLNILFDEGSFFELNTFVEPAKEIKKSQNAYGDGVVVGRGLIQGRSVFAYAQDFTVMGGSLGYAHGMKIAKVQEMALKFGSPCIGLIDSGGARIQEGINSLSAYARIFRNNVRSSGIIPQISVILGPSAGGAVYSPAMTDFVIMTNKTSYMFVTGPDVVKEVLNQEISMDELGGGNVHAEKSGVAHFVFEDEEHAIIQVRKLLAYLPLNNFDPLPVSMDVNFNAERQEYLNKIVPDDPNRPYDMKEIVNILVDNNTFLEIHEKFAQNILVGFARLNGKTIGVVANQPKVMAGTLDINASIKGARFVRFCDSFNIPILVLEDVPGFMPGAEQEHTGIIRNGAKLLYAFCEATVPRVTVITRKAYGGAFIVMNSLGIGGDFNFAWPSAEIAVMGPAGAIKIINRAELAAAADRKAAEQELVEKYKEEIANPFKAEELGMIDDVIKPSDTRRVLITAFEILANKQYSQPERKHGNIPL</sequence>
<dbReference type="PANTHER" id="PTHR43842">
    <property type="entry name" value="PROPIONYL-COA CARBOXYLASE BETA CHAIN"/>
    <property type="match status" value="1"/>
</dbReference>
<evidence type="ECO:0000313" key="3">
    <source>
        <dbReference type="EMBL" id="SCM58563.1"/>
    </source>
</evidence>
<name>A0A1G4G818_9BACT</name>
<dbReference type="PROSITE" id="PS50980">
    <property type="entry name" value="COA_CT_NTER"/>
    <property type="match status" value="1"/>
</dbReference>
<dbReference type="InterPro" id="IPR034733">
    <property type="entry name" value="AcCoA_carboxyl_beta"/>
</dbReference>
<dbReference type="Gene3D" id="3.90.226.10">
    <property type="entry name" value="2-enoyl-CoA Hydratase, Chain A, domain 1"/>
    <property type="match status" value="2"/>
</dbReference>
<evidence type="ECO:0000313" key="4">
    <source>
        <dbReference type="Proteomes" id="UP000178485"/>
    </source>
</evidence>
<dbReference type="Pfam" id="PF01039">
    <property type="entry name" value="Carboxyl_trans"/>
    <property type="match status" value="1"/>
</dbReference>
<dbReference type="EMBL" id="LT608328">
    <property type="protein sequence ID" value="SCM58563.1"/>
    <property type="molecule type" value="Genomic_DNA"/>
</dbReference>
<reference evidence="3 4" key="1">
    <citation type="submission" date="2016-08" db="EMBL/GenBank/DDBJ databases">
        <authorList>
            <person name="Seilhamer J.J."/>
        </authorList>
    </citation>
    <scope>NUCLEOTIDE SEQUENCE [LARGE SCALE GENOMIC DNA]</scope>
    <source>
        <strain evidence="3">ING2-E5A</strain>
    </source>
</reference>
<feature type="domain" description="CoA carboxyltransferase N-terminal" evidence="1">
    <location>
        <begin position="1"/>
        <end position="253"/>
    </location>
</feature>
<dbReference type="SUPFAM" id="SSF52096">
    <property type="entry name" value="ClpP/crotonase"/>
    <property type="match status" value="2"/>
</dbReference>
<evidence type="ECO:0000259" key="1">
    <source>
        <dbReference type="PROSITE" id="PS50980"/>
    </source>
</evidence>
<dbReference type="PROSITE" id="PS50989">
    <property type="entry name" value="COA_CT_CTER"/>
    <property type="match status" value="1"/>
</dbReference>
<dbReference type="STRING" id="1642646.ING2E5A_1864"/>
<organism evidence="3 4">
    <name type="scientific">Petrimonas mucosa</name>
    <dbReference type="NCBI Taxonomy" id="1642646"/>
    <lineage>
        <taxon>Bacteria</taxon>
        <taxon>Pseudomonadati</taxon>
        <taxon>Bacteroidota</taxon>
        <taxon>Bacteroidia</taxon>
        <taxon>Bacteroidales</taxon>
        <taxon>Dysgonomonadaceae</taxon>
        <taxon>Petrimonas</taxon>
    </lineage>
</organism>
<evidence type="ECO:0000259" key="2">
    <source>
        <dbReference type="PROSITE" id="PS50989"/>
    </source>
</evidence>
<accession>A0A1G4G818</accession>
<dbReference type="GO" id="GO:0009317">
    <property type="term" value="C:acetyl-CoA carboxylase complex"/>
    <property type="evidence" value="ECO:0007669"/>
    <property type="project" value="InterPro"/>
</dbReference>
<dbReference type="KEGG" id="pmuc:ING2E5A_1864"/>
<dbReference type="InterPro" id="IPR051047">
    <property type="entry name" value="AccD/PCCB"/>
</dbReference>